<evidence type="ECO:0000256" key="1">
    <source>
        <dbReference type="SAM" id="MobiDB-lite"/>
    </source>
</evidence>
<keyword evidence="4" id="KW-1185">Reference proteome</keyword>
<dbReference type="InterPro" id="IPR011055">
    <property type="entry name" value="Dup_hybrid_motif"/>
</dbReference>
<dbReference type="SUPFAM" id="SSF51261">
    <property type="entry name" value="Duplicated hybrid motif"/>
    <property type="match status" value="1"/>
</dbReference>
<feature type="compositionally biased region" description="Low complexity" evidence="1">
    <location>
        <begin position="26"/>
        <end position="45"/>
    </location>
</feature>
<gene>
    <name evidence="3" type="ORF">POL25_27860</name>
</gene>
<dbReference type="Proteomes" id="UP001221686">
    <property type="component" value="Unassembled WGS sequence"/>
</dbReference>
<dbReference type="Gene3D" id="2.70.70.10">
    <property type="entry name" value="Glucose Permease (Domain IIA)"/>
    <property type="match status" value="1"/>
</dbReference>
<feature type="compositionally biased region" description="Low complexity" evidence="1">
    <location>
        <begin position="53"/>
        <end position="94"/>
    </location>
</feature>
<sequence>MRLERRWLLALTIAACGDSQQLLFTGGQPTTTFPGPLTTTGEDGTTSGGEGPGPVTDAWMTGPPTSGATGESTSTSDGEIESTTTTTTGTTGDPLAECPRLRVMVPAGEVLNVRPSPSTAEDAVATLANGALVDTVAAVAGETIDGNSLWYQIAEPDGFVFSNFVSCTLDEKPAAPDGFYLPLACGMSVKVTQGNDGGVSHQGKDFYAFDFGLGLNTPLLAMADGTVHHIFAETGPGDPCYNGGGPECGPYGNLVVILHGDNTSSYYKHLNEVQVTLGQVVKRGQTIGLSGSTGYSTGRHAHVMRQENCGQSKCQSIPLSFVECGVPTKGQMVTSMNCP</sequence>
<reference evidence="3 4" key="1">
    <citation type="submission" date="2022-11" db="EMBL/GenBank/DDBJ databases">
        <title>Minimal conservation of predation-associated metabolite biosynthetic gene clusters underscores biosynthetic potential of Myxococcota including descriptions for ten novel species: Archangium lansinium sp. nov., Myxococcus landrumus sp. nov., Nannocystis bai.</title>
        <authorList>
            <person name="Ahearne A."/>
            <person name="Stevens C."/>
            <person name="Dowd S."/>
        </authorList>
    </citation>
    <scope>NUCLEOTIDE SEQUENCE [LARGE SCALE GENOMIC DNA]</scope>
    <source>
        <strain evidence="3 4">BB15-2</strain>
    </source>
</reference>
<dbReference type="InterPro" id="IPR050570">
    <property type="entry name" value="Cell_wall_metabolism_enzyme"/>
</dbReference>
<dbReference type="PANTHER" id="PTHR21666">
    <property type="entry name" value="PEPTIDASE-RELATED"/>
    <property type="match status" value="1"/>
</dbReference>
<evidence type="ECO:0000313" key="4">
    <source>
        <dbReference type="Proteomes" id="UP001221686"/>
    </source>
</evidence>
<feature type="region of interest" description="Disordered" evidence="1">
    <location>
        <begin position="26"/>
        <end position="96"/>
    </location>
</feature>
<dbReference type="Pfam" id="PF01551">
    <property type="entry name" value="Peptidase_M23"/>
    <property type="match status" value="1"/>
</dbReference>
<dbReference type="InterPro" id="IPR016047">
    <property type="entry name" value="M23ase_b-sheet_dom"/>
</dbReference>
<dbReference type="EMBL" id="JAQNDL010000003">
    <property type="protein sequence ID" value="MDC0720753.1"/>
    <property type="molecule type" value="Genomic_DNA"/>
</dbReference>
<comment type="caution">
    <text evidence="3">The sequence shown here is derived from an EMBL/GenBank/DDBJ whole genome shotgun (WGS) entry which is preliminary data.</text>
</comment>
<proteinExistence type="predicted"/>
<accession>A0ABT5E767</accession>
<dbReference type="CDD" id="cd12797">
    <property type="entry name" value="M23_peptidase"/>
    <property type="match status" value="1"/>
</dbReference>
<dbReference type="RefSeq" id="WP_272089262.1">
    <property type="nucleotide sequence ID" value="NZ_JAQNDL010000003.1"/>
</dbReference>
<evidence type="ECO:0000313" key="3">
    <source>
        <dbReference type="EMBL" id="MDC0720753.1"/>
    </source>
</evidence>
<protein>
    <submittedName>
        <fullName evidence="3">Peptidoglycan DD-metalloendopeptidase family protein</fullName>
    </submittedName>
</protein>
<dbReference type="Gene3D" id="2.30.30.40">
    <property type="entry name" value="SH3 Domains"/>
    <property type="match status" value="1"/>
</dbReference>
<name>A0ABT5E767_9BACT</name>
<dbReference type="PANTHER" id="PTHR21666:SF270">
    <property type="entry name" value="MUREIN HYDROLASE ACTIVATOR ENVC"/>
    <property type="match status" value="1"/>
</dbReference>
<evidence type="ECO:0000259" key="2">
    <source>
        <dbReference type="Pfam" id="PF01551"/>
    </source>
</evidence>
<organism evidence="3 4">
    <name type="scientific">Nannocystis bainbridge</name>
    <dbReference type="NCBI Taxonomy" id="2995303"/>
    <lineage>
        <taxon>Bacteria</taxon>
        <taxon>Pseudomonadati</taxon>
        <taxon>Myxococcota</taxon>
        <taxon>Polyangia</taxon>
        <taxon>Nannocystales</taxon>
        <taxon>Nannocystaceae</taxon>
        <taxon>Nannocystis</taxon>
    </lineage>
</organism>
<feature type="domain" description="M23ase beta-sheet core" evidence="2">
    <location>
        <begin position="208"/>
        <end position="307"/>
    </location>
</feature>